<evidence type="ECO:0000256" key="13">
    <source>
        <dbReference type="ARBA" id="ARBA00023136"/>
    </source>
</evidence>
<dbReference type="Gene3D" id="1.20.120.160">
    <property type="entry name" value="HPT domain"/>
    <property type="match status" value="1"/>
</dbReference>
<keyword evidence="8" id="KW-0547">Nucleotide-binding</keyword>
<dbReference type="EMBL" id="JAHCVJ010000010">
    <property type="protein sequence ID" value="MBT0666247.1"/>
    <property type="molecule type" value="Genomic_DNA"/>
</dbReference>
<evidence type="ECO:0000256" key="5">
    <source>
        <dbReference type="ARBA" id="ARBA00022553"/>
    </source>
</evidence>
<keyword evidence="11" id="KW-1133">Transmembrane helix</keyword>
<dbReference type="SMART" id="SM00388">
    <property type="entry name" value="HisKA"/>
    <property type="match status" value="1"/>
</dbReference>
<dbReference type="SUPFAM" id="SSF47226">
    <property type="entry name" value="Histidine-containing phosphotransfer domain, HPT domain"/>
    <property type="match status" value="1"/>
</dbReference>
<evidence type="ECO:0000256" key="9">
    <source>
        <dbReference type="ARBA" id="ARBA00022777"/>
    </source>
</evidence>
<gene>
    <name evidence="20" type="ORF">KI809_18200</name>
</gene>
<dbReference type="Pfam" id="PF00512">
    <property type="entry name" value="HisKA"/>
    <property type="match status" value="1"/>
</dbReference>
<dbReference type="RefSeq" id="WP_214173021.1">
    <property type="nucleotide sequence ID" value="NZ_JAHCVJ010000010.1"/>
</dbReference>
<evidence type="ECO:0000256" key="3">
    <source>
        <dbReference type="ARBA" id="ARBA00012438"/>
    </source>
</evidence>
<proteinExistence type="predicted"/>
<keyword evidence="6" id="KW-0808">Transferase</keyword>
<dbReference type="FunFam" id="3.30.565.10:FF:000010">
    <property type="entry name" value="Sensor histidine kinase RcsC"/>
    <property type="match status" value="1"/>
</dbReference>
<dbReference type="SMART" id="SM00387">
    <property type="entry name" value="HATPase_c"/>
    <property type="match status" value="1"/>
</dbReference>
<dbReference type="Pfam" id="PF01627">
    <property type="entry name" value="Hpt"/>
    <property type="match status" value="1"/>
</dbReference>
<evidence type="ECO:0000256" key="10">
    <source>
        <dbReference type="ARBA" id="ARBA00022840"/>
    </source>
</evidence>
<dbReference type="SUPFAM" id="SSF47384">
    <property type="entry name" value="Homodimeric domain of signal transducing histidine kinase"/>
    <property type="match status" value="1"/>
</dbReference>
<protein>
    <recommendedName>
        <fullName evidence="3">histidine kinase</fullName>
        <ecNumber evidence="3">2.7.13.3</ecNumber>
    </recommendedName>
</protein>
<dbReference type="EC" id="2.7.13.3" evidence="3"/>
<evidence type="ECO:0000256" key="1">
    <source>
        <dbReference type="ARBA" id="ARBA00000085"/>
    </source>
</evidence>
<evidence type="ECO:0000256" key="11">
    <source>
        <dbReference type="ARBA" id="ARBA00022989"/>
    </source>
</evidence>
<dbReference type="InterPro" id="IPR036097">
    <property type="entry name" value="HisK_dim/P_sf"/>
</dbReference>
<comment type="catalytic activity">
    <reaction evidence="1">
        <text>ATP + protein L-histidine = ADP + protein N-phospho-L-histidine.</text>
        <dbReference type="EC" id="2.7.13.3"/>
    </reaction>
</comment>
<dbReference type="InterPro" id="IPR011006">
    <property type="entry name" value="CheY-like_superfamily"/>
</dbReference>
<feature type="domain" description="HPt" evidence="19">
    <location>
        <begin position="634"/>
        <end position="727"/>
    </location>
</feature>
<dbReference type="AlphaFoldDB" id="A0AAW4LEB1"/>
<keyword evidence="21" id="KW-1185">Reference proteome</keyword>
<dbReference type="Pfam" id="PF00072">
    <property type="entry name" value="Response_reg"/>
    <property type="match status" value="1"/>
</dbReference>
<dbReference type="InterPro" id="IPR001789">
    <property type="entry name" value="Sig_transdc_resp-reg_receiver"/>
</dbReference>
<feature type="coiled-coil region" evidence="16">
    <location>
        <begin position="179"/>
        <end position="213"/>
    </location>
</feature>
<dbReference type="SMART" id="SM00448">
    <property type="entry name" value="REC"/>
    <property type="match status" value="1"/>
</dbReference>
<dbReference type="SUPFAM" id="SSF55874">
    <property type="entry name" value="ATPase domain of HSP90 chaperone/DNA topoisomerase II/histidine kinase"/>
    <property type="match status" value="1"/>
</dbReference>
<feature type="domain" description="Histidine kinase" evidence="17">
    <location>
        <begin position="220"/>
        <end position="441"/>
    </location>
</feature>
<dbReference type="Proteomes" id="UP000811899">
    <property type="component" value="Unassembled WGS sequence"/>
</dbReference>
<dbReference type="PANTHER" id="PTHR45339:SF1">
    <property type="entry name" value="HYBRID SIGNAL TRANSDUCTION HISTIDINE KINASE J"/>
    <property type="match status" value="1"/>
</dbReference>
<evidence type="ECO:0000256" key="4">
    <source>
        <dbReference type="ARBA" id="ARBA00022475"/>
    </source>
</evidence>
<comment type="subcellular location">
    <subcellularLocation>
        <location evidence="2">Cell membrane</location>
        <topology evidence="2">Multi-pass membrane protein</topology>
    </subcellularLocation>
</comment>
<dbReference type="CDD" id="cd16922">
    <property type="entry name" value="HATPase_EvgS-ArcB-TorS-like"/>
    <property type="match status" value="1"/>
</dbReference>
<keyword evidence="5 15" id="KW-0597">Phosphoprotein</keyword>
<feature type="modified residue" description="Phosphohistidine" evidence="14">
    <location>
        <position position="673"/>
    </location>
</feature>
<evidence type="ECO:0000313" key="20">
    <source>
        <dbReference type="EMBL" id="MBT0666247.1"/>
    </source>
</evidence>
<dbReference type="GO" id="GO:0000155">
    <property type="term" value="F:phosphorelay sensor kinase activity"/>
    <property type="evidence" value="ECO:0007669"/>
    <property type="project" value="InterPro"/>
</dbReference>
<reference evidence="20 21" key="1">
    <citation type="submission" date="2021-05" db="EMBL/GenBank/DDBJ databases">
        <title>The draft genome of Geobacter pelophilus DSM 12255.</title>
        <authorList>
            <person name="Xu Z."/>
            <person name="Masuda Y."/>
            <person name="Itoh H."/>
            <person name="Senoo K."/>
        </authorList>
    </citation>
    <scope>NUCLEOTIDE SEQUENCE [LARGE SCALE GENOMIC DNA]</scope>
    <source>
        <strain evidence="20 21">DSM 12255</strain>
    </source>
</reference>
<dbReference type="InterPro" id="IPR003594">
    <property type="entry name" value="HATPase_dom"/>
</dbReference>
<dbReference type="PROSITE" id="PS50110">
    <property type="entry name" value="RESPONSE_REGULATORY"/>
    <property type="match status" value="1"/>
</dbReference>
<evidence type="ECO:0000256" key="6">
    <source>
        <dbReference type="ARBA" id="ARBA00022679"/>
    </source>
</evidence>
<dbReference type="InterPro" id="IPR005467">
    <property type="entry name" value="His_kinase_dom"/>
</dbReference>
<feature type="modified residue" description="4-aspartylphosphate" evidence="15">
    <location>
        <position position="515"/>
    </location>
</feature>
<feature type="domain" description="Response regulatory" evidence="18">
    <location>
        <begin position="465"/>
        <end position="584"/>
    </location>
</feature>
<evidence type="ECO:0000256" key="2">
    <source>
        <dbReference type="ARBA" id="ARBA00004651"/>
    </source>
</evidence>
<evidence type="ECO:0000259" key="19">
    <source>
        <dbReference type="PROSITE" id="PS50894"/>
    </source>
</evidence>
<keyword evidence="4" id="KW-1003">Cell membrane</keyword>
<keyword evidence="7" id="KW-0812">Transmembrane</keyword>
<organism evidence="20 21">
    <name type="scientific">Geoanaerobacter pelophilus</name>
    <dbReference type="NCBI Taxonomy" id="60036"/>
    <lineage>
        <taxon>Bacteria</taxon>
        <taxon>Pseudomonadati</taxon>
        <taxon>Thermodesulfobacteriota</taxon>
        <taxon>Desulfuromonadia</taxon>
        <taxon>Geobacterales</taxon>
        <taxon>Geobacteraceae</taxon>
        <taxon>Geoanaerobacter</taxon>
    </lineage>
</organism>
<keyword evidence="13" id="KW-0472">Membrane</keyword>
<dbReference type="InterPro" id="IPR036890">
    <property type="entry name" value="HATPase_C_sf"/>
</dbReference>
<dbReference type="Gene3D" id="3.30.565.10">
    <property type="entry name" value="Histidine kinase-like ATPase, C-terminal domain"/>
    <property type="match status" value="1"/>
</dbReference>
<dbReference type="InterPro" id="IPR003661">
    <property type="entry name" value="HisK_dim/P_dom"/>
</dbReference>
<evidence type="ECO:0000256" key="8">
    <source>
        <dbReference type="ARBA" id="ARBA00022741"/>
    </source>
</evidence>
<dbReference type="GO" id="GO:0005524">
    <property type="term" value="F:ATP binding"/>
    <property type="evidence" value="ECO:0007669"/>
    <property type="project" value="UniProtKB-KW"/>
</dbReference>
<dbReference type="PANTHER" id="PTHR45339">
    <property type="entry name" value="HYBRID SIGNAL TRANSDUCTION HISTIDINE KINASE J"/>
    <property type="match status" value="1"/>
</dbReference>
<keyword evidence="16" id="KW-0175">Coiled coil</keyword>
<dbReference type="FunFam" id="1.10.287.130:FF:000003">
    <property type="entry name" value="Histidine kinase"/>
    <property type="match status" value="1"/>
</dbReference>
<evidence type="ECO:0000259" key="18">
    <source>
        <dbReference type="PROSITE" id="PS50110"/>
    </source>
</evidence>
<keyword evidence="9" id="KW-0418">Kinase</keyword>
<evidence type="ECO:0000256" key="12">
    <source>
        <dbReference type="ARBA" id="ARBA00023012"/>
    </source>
</evidence>
<evidence type="ECO:0000259" key="17">
    <source>
        <dbReference type="PROSITE" id="PS50109"/>
    </source>
</evidence>
<dbReference type="Gene3D" id="3.40.50.2300">
    <property type="match status" value="1"/>
</dbReference>
<dbReference type="InterPro" id="IPR004358">
    <property type="entry name" value="Sig_transdc_His_kin-like_C"/>
</dbReference>
<dbReference type="PRINTS" id="PR00344">
    <property type="entry name" value="BCTRLSENSOR"/>
</dbReference>
<sequence>MPSQSSIPVDKLQERISFLEESNLNYVRTLDILAACNDFQSDIYRELDTSFVIRAMFGQLRRLIPLSAMSYFNVEEDASFKLILCEPDDAESRLAAEVDAKIKDGTFPWALNQNRPVIVPVEQGEEFLVLHVLATQSRIHGMFVGILEGNRLNADFASQTAMSIILTSTAYAVENSSLYEMLRDHMQNLEKMVQERTMELETAREQAESATKAKSDFLANMSHEIRTPMNGIIGLAKLIKDTELTEDQSLYIDSLQLSADNLLTIINDILDFSKIEAGKISLEEIPFRVRSYLEATLQPLKLRAIEKNIYCDLKIADDFPETLVGDPVRIAQILNNLVGNAIKFTAQGGIVLECAEESRGEHDLRVRFTVSDTGIGISSEVLPHIFEKFTQADSSTTRLYGGTGLGLSITRSLSQIMGGDIQVASIEGEGSSFSVVIPLKLPKAGETTAVLHALSPERIPCRPLRILIVDDVPVNQLVSRKIVAKTGEHAIACADNGLQALEMWQQEQYDLVFMDLHMPVMDGLQATREIRQREEGLDRRTFICAMTANVMKEDIELCQAAGMDSFIAKPVKEEVVYKVIHELNHAILKGSDAGALTGTGFELIEAQPETALGVADVDSYDFDRQELLERLDGETAFLTRFLGMFVSSTESQMAALGEAITRCDTEAVKVSAHTIKGASANIAAGNMKRIAAEIEDSARLGSITEAGPNYLSLKKAFDAFKEIVKDDLQQN</sequence>
<comment type="caution">
    <text evidence="20">The sequence shown here is derived from an EMBL/GenBank/DDBJ whole genome shotgun (WGS) entry which is preliminary data.</text>
</comment>
<dbReference type="PROSITE" id="PS50894">
    <property type="entry name" value="HPT"/>
    <property type="match status" value="1"/>
</dbReference>
<dbReference type="CDD" id="cd00082">
    <property type="entry name" value="HisKA"/>
    <property type="match status" value="1"/>
</dbReference>
<evidence type="ECO:0000256" key="16">
    <source>
        <dbReference type="SAM" id="Coils"/>
    </source>
</evidence>
<dbReference type="InterPro" id="IPR036641">
    <property type="entry name" value="HPT_dom_sf"/>
</dbReference>
<dbReference type="Gene3D" id="1.10.287.130">
    <property type="match status" value="1"/>
</dbReference>
<dbReference type="InterPro" id="IPR008207">
    <property type="entry name" value="Sig_transdc_His_kin_Hpt_dom"/>
</dbReference>
<dbReference type="CDD" id="cd17546">
    <property type="entry name" value="REC_hyHK_CKI1_RcsC-like"/>
    <property type="match status" value="1"/>
</dbReference>
<name>A0AAW4LEB1_9BACT</name>
<keyword evidence="12" id="KW-0902">Two-component regulatory system</keyword>
<evidence type="ECO:0000256" key="7">
    <source>
        <dbReference type="ARBA" id="ARBA00022692"/>
    </source>
</evidence>
<dbReference type="SUPFAM" id="SSF52172">
    <property type="entry name" value="CheY-like"/>
    <property type="match status" value="1"/>
</dbReference>
<dbReference type="Pfam" id="PF02518">
    <property type="entry name" value="HATPase_c"/>
    <property type="match status" value="1"/>
</dbReference>
<dbReference type="GO" id="GO:0005886">
    <property type="term" value="C:plasma membrane"/>
    <property type="evidence" value="ECO:0007669"/>
    <property type="project" value="UniProtKB-SubCell"/>
</dbReference>
<accession>A0AAW4LEB1</accession>
<keyword evidence="10" id="KW-0067">ATP-binding</keyword>
<evidence type="ECO:0000256" key="15">
    <source>
        <dbReference type="PROSITE-ProRule" id="PRU00169"/>
    </source>
</evidence>
<evidence type="ECO:0000256" key="14">
    <source>
        <dbReference type="PROSITE-ProRule" id="PRU00110"/>
    </source>
</evidence>
<evidence type="ECO:0000313" key="21">
    <source>
        <dbReference type="Proteomes" id="UP000811899"/>
    </source>
</evidence>
<dbReference type="PROSITE" id="PS50109">
    <property type="entry name" value="HIS_KIN"/>
    <property type="match status" value="1"/>
</dbReference>